<reference evidence="1 2" key="1">
    <citation type="submission" date="2016-10" db="EMBL/GenBank/DDBJ databases">
        <authorList>
            <person name="de Groot N.N."/>
        </authorList>
    </citation>
    <scope>NUCLEOTIDE SEQUENCE [LARGE SCALE GENOMIC DNA]</scope>
    <source>
        <strain evidence="1 2">DSM 23421</strain>
    </source>
</reference>
<proteinExistence type="predicted"/>
<dbReference type="Proteomes" id="UP000199109">
    <property type="component" value="Unassembled WGS sequence"/>
</dbReference>
<gene>
    <name evidence="1" type="ORF">SAMN05421636_10658</name>
</gene>
<dbReference type="STRING" id="641691.SAMN05421636_10658"/>
<dbReference type="EMBL" id="FNAO01000006">
    <property type="protein sequence ID" value="SDE59506.1"/>
    <property type="molecule type" value="Genomic_DNA"/>
</dbReference>
<evidence type="ECO:0000313" key="2">
    <source>
        <dbReference type="Proteomes" id="UP000199109"/>
    </source>
</evidence>
<dbReference type="RefSeq" id="WP_091869123.1">
    <property type="nucleotide sequence ID" value="NZ_FNAO01000006.1"/>
</dbReference>
<name>A0A1G7E7Q4_9FLAO</name>
<organism evidence="1 2">
    <name type="scientific">Pricia antarctica</name>
    <dbReference type="NCBI Taxonomy" id="641691"/>
    <lineage>
        <taxon>Bacteria</taxon>
        <taxon>Pseudomonadati</taxon>
        <taxon>Bacteroidota</taxon>
        <taxon>Flavobacteriia</taxon>
        <taxon>Flavobacteriales</taxon>
        <taxon>Flavobacteriaceae</taxon>
        <taxon>Pricia</taxon>
    </lineage>
</organism>
<sequence length="115" mass="12402">MAFIQRSSVKYLVGCPSRINYLGLGPVFDLMAGPVFDLMAGPVFDLMAGPVLDLMAGPVFDLMAGPDFDVIPDLGVSGLDMTDGFKISFTILVKNTRQTKNKSANQCINDFLLPP</sequence>
<keyword evidence="2" id="KW-1185">Reference proteome</keyword>
<accession>A0A1G7E7Q4</accession>
<dbReference type="AlphaFoldDB" id="A0A1G7E7Q4"/>
<protein>
    <submittedName>
        <fullName evidence="1">Uncharacterized protein</fullName>
    </submittedName>
</protein>
<evidence type="ECO:0000313" key="1">
    <source>
        <dbReference type="EMBL" id="SDE59506.1"/>
    </source>
</evidence>